<sequence>MQRDRRWPADKTRLWTSQEIASRLPACLSARLGRAQGKVADGRRTVRDAMATRRDGDRSLRCAKPRRPTAASPSFSRVKQPRRDNEQQTTPCMSCEKPDATPVTGWSDAPGSPTGSLRLCVIGRVRRPRVERPFKRTVLDLDRHLSARSHESTLK</sequence>
<keyword evidence="2" id="KW-1185">Reference proteome</keyword>
<protein>
    <submittedName>
        <fullName evidence="3">Uncharacterized protein</fullName>
    </submittedName>
</protein>
<evidence type="ECO:0000313" key="3">
    <source>
        <dbReference type="WBParaSite" id="PSAMB.scaffold3848size16636.g22721.t1"/>
    </source>
</evidence>
<dbReference type="AlphaFoldDB" id="A0A914WF32"/>
<reference evidence="3" key="1">
    <citation type="submission" date="2022-11" db="UniProtKB">
        <authorList>
            <consortium name="WormBaseParasite"/>
        </authorList>
    </citation>
    <scope>IDENTIFICATION</scope>
</reference>
<proteinExistence type="predicted"/>
<organism evidence="2 3">
    <name type="scientific">Plectus sambesii</name>
    <dbReference type="NCBI Taxonomy" id="2011161"/>
    <lineage>
        <taxon>Eukaryota</taxon>
        <taxon>Metazoa</taxon>
        <taxon>Ecdysozoa</taxon>
        <taxon>Nematoda</taxon>
        <taxon>Chromadorea</taxon>
        <taxon>Plectida</taxon>
        <taxon>Plectina</taxon>
        <taxon>Plectoidea</taxon>
        <taxon>Plectidae</taxon>
        <taxon>Plectus</taxon>
    </lineage>
</organism>
<feature type="region of interest" description="Disordered" evidence="1">
    <location>
        <begin position="51"/>
        <end position="116"/>
    </location>
</feature>
<dbReference type="WBParaSite" id="PSAMB.scaffold3848size16636.g22721.t1">
    <property type="protein sequence ID" value="PSAMB.scaffold3848size16636.g22721.t1"/>
    <property type="gene ID" value="PSAMB.scaffold3848size16636.g22721"/>
</dbReference>
<evidence type="ECO:0000256" key="1">
    <source>
        <dbReference type="SAM" id="MobiDB-lite"/>
    </source>
</evidence>
<dbReference type="Proteomes" id="UP000887566">
    <property type="component" value="Unplaced"/>
</dbReference>
<name>A0A914WF32_9BILA</name>
<evidence type="ECO:0000313" key="2">
    <source>
        <dbReference type="Proteomes" id="UP000887566"/>
    </source>
</evidence>
<feature type="compositionally biased region" description="Basic and acidic residues" evidence="1">
    <location>
        <begin position="51"/>
        <end position="60"/>
    </location>
</feature>
<accession>A0A914WF32</accession>